<dbReference type="AlphaFoldDB" id="A0A9X2JY32"/>
<protein>
    <submittedName>
        <fullName evidence="1">Uncharacterized protein</fullName>
    </submittedName>
</protein>
<gene>
    <name evidence="1" type="ORF">HD597_000772</name>
</gene>
<name>A0A9X2JY32_9ACTN</name>
<evidence type="ECO:0000313" key="2">
    <source>
        <dbReference type="Proteomes" id="UP001139648"/>
    </source>
</evidence>
<organism evidence="1 2">
    <name type="scientific">Nonomuraea thailandensis</name>
    <dbReference type="NCBI Taxonomy" id="1188745"/>
    <lineage>
        <taxon>Bacteria</taxon>
        <taxon>Bacillati</taxon>
        <taxon>Actinomycetota</taxon>
        <taxon>Actinomycetes</taxon>
        <taxon>Streptosporangiales</taxon>
        <taxon>Streptosporangiaceae</taxon>
        <taxon>Nonomuraea</taxon>
    </lineage>
</organism>
<dbReference type="EMBL" id="JAMZEB010000001">
    <property type="protein sequence ID" value="MCP2353752.1"/>
    <property type="molecule type" value="Genomic_DNA"/>
</dbReference>
<keyword evidence="2" id="KW-1185">Reference proteome</keyword>
<dbReference type="Proteomes" id="UP001139648">
    <property type="component" value="Unassembled WGS sequence"/>
</dbReference>
<comment type="caution">
    <text evidence="1">The sequence shown here is derived from an EMBL/GenBank/DDBJ whole genome shotgun (WGS) entry which is preliminary data.</text>
</comment>
<sequence>MPPVAYVAGEFDTGPIPEAKLFLSPARVADLVKGYGDKPHPSLASEHTRLHPEAEACSRVCRHLSNRLASTHTWLERAQQRWEEVLDLPQVFSAL</sequence>
<evidence type="ECO:0000313" key="1">
    <source>
        <dbReference type="EMBL" id="MCP2353752.1"/>
    </source>
</evidence>
<accession>A0A9X2JY32</accession>
<proteinExistence type="predicted"/>
<reference evidence="1" key="1">
    <citation type="submission" date="2022-06" db="EMBL/GenBank/DDBJ databases">
        <title>Sequencing the genomes of 1000 actinobacteria strains.</title>
        <authorList>
            <person name="Klenk H.-P."/>
        </authorList>
    </citation>
    <scope>NUCLEOTIDE SEQUENCE</scope>
    <source>
        <strain evidence="1">DSM 46694</strain>
    </source>
</reference>
<dbReference type="RefSeq" id="WP_379498552.1">
    <property type="nucleotide sequence ID" value="NZ_JBHSUE010000193.1"/>
</dbReference>